<dbReference type="PANTHER" id="PTHR43591">
    <property type="entry name" value="METHYLTRANSFERASE"/>
    <property type="match status" value="1"/>
</dbReference>
<protein>
    <recommendedName>
        <fullName evidence="1">Methyltransferase domain-containing protein</fullName>
    </recommendedName>
</protein>
<sequence>MASEPVLQKFFKSEQYADSFKRGELVTYVFAKSLVEQSKLITTSKIHPNAPLEVLDNACGTGAVSSILNETLDVETKKHWKLTCGDISSAVLKYTERRMQDENWQNSETKLVDAQSPQLPSAFYDYVFTAFAYMALPQSIRGLDETVRMLKPGGRIAFSTWIEPGWMSVARRAIQSMPGDLPFPESKDILANLSDGEWHSLTWIKSQLEKRGFEDIEVRAETANIALRSSVFVDMSMLMLPMMIKSFWSEEQREANEHKIRPALVAYVDESYGSDGEVETDWVAIISTGRKSR</sequence>
<comment type="caution">
    <text evidence="2">The sequence shown here is derived from an EMBL/GenBank/DDBJ whole genome shotgun (WGS) entry which is preliminary data.</text>
</comment>
<evidence type="ECO:0000313" key="3">
    <source>
        <dbReference type="Proteomes" id="UP001148299"/>
    </source>
</evidence>
<dbReference type="EMBL" id="JAPZBR010000002">
    <property type="protein sequence ID" value="KAJ5363081.1"/>
    <property type="molecule type" value="Genomic_DNA"/>
</dbReference>
<dbReference type="AlphaFoldDB" id="A0A9W9RN81"/>
<keyword evidence="3" id="KW-1185">Reference proteome</keyword>
<evidence type="ECO:0000259" key="1">
    <source>
        <dbReference type="Pfam" id="PF13649"/>
    </source>
</evidence>
<proteinExistence type="predicted"/>
<dbReference type="InterPro" id="IPR029063">
    <property type="entry name" value="SAM-dependent_MTases_sf"/>
</dbReference>
<dbReference type="InterPro" id="IPR041698">
    <property type="entry name" value="Methyltransf_25"/>
</dbReference>
<gene>
    <name evidence="2" type="ORF">N7541_003925</name>
</gene>
<dbReference type="SUPFAM" id="SSF53335">
    <property type="entry name" value="S-adenosyl-L-methionine-dependent methyltransferases"/>
    <property type="match status" value="1"/>
</dbReference>
<feature type="domain" description="Methyltransferase" evidence="1">
    <location>
        <begin position="54"/>
        <end position="154"/>
    </location>
</feature>
<accession>A0A9W9RN81</accession>
<dbReference type="CDD" id="cd02440">
    <property type="entry name" value="AdoMet_MTases"/>
    <property type="match status" value="1"/>
</dbReference>
<organism evidence="2 3">
    <name type="scientific">Penicillium brevicompactum</name>
    <dbReference type="NCBI Taxonomy" id="5074"/>
    <lineage>
        <taxon>Eukaryota</taxon>
        <taxon>Fungi</taxon>
        <taxon>Dikarya</taxon>
        <taxon>Ascomycota</taxon>
        <taxon>Pezizomycotina</taxon>
        <taxon>Eurotiomycetes</taxon>
        <taxon>Eurotiomycetidae</taxon>
        <taxon>Eurotiales</taxon>
        <taxon>Aspergillaceae</taxon>
        <taxon>Penicillium</taxon>
    </lineage>
</organism>
<dbReference type="Proteomes" id="UP001148299">
    <property type="component" value="Unassembled WGS sequence"/>
</dbReference>
<name>A0A9W9RN81_PENBR</name>
<reference evidence="2" key="1">
    <citation type="submission" date="2022-12" db="EMBL/GenBank/DDBJ databases">
        <authorList>
            <person name="Petersen C."/>
        </authorList>
    </citation>
    <scope>NUCLEOTIDE SEQUENCE</scope>
    <source>
        <strain evidence="2">IBT 35675</strain>
    </source>
</reference>
<dbReference type="Gene3D" id="3.40.50.150">
    <property type="entry name" value="Vaccinia Virus protein VP39"/>
    <property type="match status" value="1"/>
</dbReference>
<evidence type="ECO:0000313" key="2">
    <source>
        <dbReference type="EMBL" id="KAJ5363081.1"/>
    </source>
</evidence>
<dbReference type="Pfam" id="PF13649">
    <property type="entry name" value="Methyltransf_25"/>
    <property type="match status" value="1"/>
</dbReference>
<reference evidence="2" key="2">
    <citation type="journal article" date="2023" name="IMA Fungus">
        <title>Comparative genomic study of the Penicillium genus elucidates a diverse pangenome and 15 lateral gene transfer events.</title>
        <authorList>
            <person name="Petersen C."/>
            <person name="Sorensen T."/>
            <person name="Nielsen M.R."/>
            <person name="Sondergaard T.E."/>
            <person name="Sorensen J.L."/>
            <person name="Fitzpatrick D.A."/>
            <person name="Frisvad J.C."/>
            <person name="Nielsen K.L."/>
        </authorList>
    </citation>
    <scope>NUCLEOTIDE SEQUENCE</scope>
    <source>
        <strain evidence="2">IBT 35675</strain>
    </source>
</reference>